<keyword evidence="6 7" id="KW-0472">Membrane</keyword>
<dbReference type="EMBL" id="BMCS01000001">
    <property type="protein sequence ID" value="GGF19337.1"/>
    <property type="molecule type" value="Genomic_DNA"/>
</dbReference>
<feature type="domain" description="SSD" evidence="8">
    <location>
        <begin position="223"/>
        <end position="372"/>
    </location>
</feature>
<keyword evidence="3" id="KW-1003">Cell membrane</keyword>
<protein>
    <submittedName>
        <fullName evidence="9">Multidrug RND transporter</fullName>
    </submittedName>
</protein>
<comment type="similarity">
    <text evidence="2">Belongs to the resistance-nodulation-cell division (RND) (TC 2.A.6) family. MmpL subfamily.</text>
</comment>
<keyword evidence="10" id="KW-1185">Reference proteome</keyword>
<dbReference type="RefSeq" id="WP_188488210.1">
    <property type="nucleotide sequence ID" value="NZ_BMCS01000001.1"/>
</dbReference>
<dbReference type="Pfam" id="PF03176">
    <property type="entry name" value="MMPL"/>
    <property type="match status" value="2"/>
</dbReference>
<accession>A0ABQ1UHQ1</accession>
<feature type="transmembrane region" description="Helical" evidence="7">
    <location>
        <begin position="636"/>
        <end position="656"/>
    </location>
</feature>
<comment type="subcellular location">
    <subcellularLocation>
        <location evidence="1">Cell membrane</location>
        <topology evidence="1">Multi-pass membrane protein</topology>
    </subcellularLocation>
</comment>
<feature type="transmembrane region" description="Helical" evidence="7">
    <location>
        <begin position="349"/>
        <end position="373"/>
    </location>
</feature>
<dbReference type="InterPro" id="IPR000731">
    <property type="entry name" value="SSD"/>
</dbReference>
<keyword evidence="4 7" id="KW-0812">Transmembrane</keyword>
<sequence>MATYLYRIGKWAFANRFKVIGIWLLILVGMGVAASTLAGPTSSSFSIPGIPSEKAQDALVEKFPEKPKFSEDISIKYVIKAPAGSNLTQPRYQEAIDQMVTSMKAFDGVKSPDTIINPFVPEAFGTPNAPGEVTQAAIDFQRDTFGKSEQDARTDAAAGSPINPDATVAQLGASYNVTEADKVTAKAHEQQTAVADAARQAGLTVEMSGTALPQPAIGATSELIGVGVAIVVLIITFGSFIAWGMPILTALIGLGIGLLAVTAASGFFTLSAETPILATMIGLAVGIDYALFIVSRYRHELLTAKSRADAAGRAVGTAGSAVVFAGLTVIIALSALSIVNIPFLTAMGLAAAVTVLVAVLVALTLLPAVLGLFGGKAFGASISFLNAPDSPKSASATTPRISNGTRFVKQIVARPAIALVLAIVVLGVIAAPMVGLKLALPNDGTGDPSTTQRKAYDLVAEGFGAGQNGPLVVVLDGTNVADADRNSTYNDVVGKIKDLPDVKNALITAADINKAGDTAVVSVLPNSGPSSSETQQLVKDLRSAEGGITDQYKVTYGVTGQTAIESDVSDRLSQSLVPYLAIVVGLAFILLMLVFRSILVPLTAALGFLLSIVATFGATVAIFQNGDLGLMSNPQPIVSFLPIFLIGIVFGLAMDYQVFLVTRMREEYVHGASARDAIVKGFSHSARVVAAAAAIMISVFAAFMLQDNSLIKSMGFALAAAVFFDAFVIRMIVIPAALAVLGDKAWWLPKWLDRILPNVDVEGEKLGEYLAEKDKRDERDREAVSV</sequence>
<feature type="transmembrane region" description="Helical" evidence="7">
    <location>
        <begin position="250"/>
        <end position="270"/>
    </location>
</feature>
<dbReference type="SUPFAM" id="SSF82866">
    <property type="entry name" value="Multidrug efflux transporter AcrB transmembrane domain"/>
    <property type="match status" value="2"/>
</dbReference>
<gene>
    <name evidence="9" type="ORF">GCM10007298_14210</name>
</gene>
<comment type="caution">
    <text evidence="9">The sequence shown here is derived from an EMBL/GenBank/DDBJ whole genome shotgun (WGS) entry which is preliminary data.</text>
</comment>
<keyword evidence="5 7" id="KW-1133">Transmembrane helix</keyword>
<feature type="transmembrane region" description="Helical" evidence="7">
    <location>
        <begin position="276"/>
        <end position="294"/>
    </location>
</feature>
<dbReference type="PROSITE" id="PS50156">
    <property type="entry name" value="SSD"/>
    <property type="match status" value="1"/>
</dbReference>
<evidence type="ECO:0000256" key="3">
    <source>
        <dbReference type="ARBA" id="ARBA00022475"/>
    </source>
</evidence>
<evidence type="ECO:0000259" key="8">
    <source>
        <dbReference type="PROSITE" id="PS50156"/>
    </source>
</evidence>
<evidence type="ECO:0000256" key="6">
    <source>
        <dbReference type="ARBA" id="ARBA00023136"/>
    </source>
</evidence>
<name>A0ABQ1UHQ1_9NOCA</name>
<evidence type="ECO:0000256" key="7">
    <source>
        <dbReference type="SAM" id="Phobius"/>
    </source>
</evidence>
<feature type="transmembrane region" description="Helical" evidence="7">
    <location>
        <begin position="223"/>
        <end position="243"/>
    </location>
</feature>
<feature type="transmembrane region" description="Helical" evidence="7">
    <location>
        <begin position="717"/>
        <end position="741"/>
    </location>
</feature>
<dbReference type="InterPro" id="IPR004869">
    <property type="entry name" value="MMPL_dom"/>
</dbReference>
<feature type="transmembrane region" description="Helical" evidence="7">
    <location>
        <begin position="688"/>
        <end position="705"/>
    </location>
</feature>
<proteinExistence type="inferred from homology"/>
<feature type="transmembrane region" description="Helical" evidence="7">
    <location>
        <begin position="416"/>
        <end position="440"/>
    </location>
</feature>
<dbReference type="PANTHER" id="PTHR33406">
    <property type="entry name" value="MEMBRANE PROTEIN MJ1562-RELATED"/>
    <property type="match status" value="1"/>
</dbReference>
<evidence type="ECO:0000313" key="9">
    <source>
        <dbReference type="EMBL" id="GGF19337.1"/>
    </source>
</evidence>
<evidence type="ECO:0000256" key="4">
    <source>
        <dbReference type="ARBA" id="ARBA00022692"/>
    </source>
</evidence>
<evidence type="ECO:0000256" key="2">
    <source>
        <dbReference type="ARBA" id="ARBA00010157"/>
    </source>
</evidence>
<feature type="transmembrane region" description="Helical" evidence="7">
    <location>
        <begin position="576"/>
        <end position="595"/>
    </location>
</feature>
<dbReference type="PANTHER" id="PTHR33406:SF11">
    <property type="entry name" value="MEMBRANE PROTEIN SCO6666-RELATED"/>
    <property type="match status" value="1"/>
</dbReference>
<evidence type="ECO:0000256" key="5">
    <source>
        <dbReference type="ARBA" id="ARBA00022989"/>
    </source>
</evidence>
<dbReference type="Proteomes" id="UP000632454">
    <property type="component" value="Unassembled WGS sequence"/>
</dbReference>
<dbReference type="InterPro" id="IPR050545">
    <property type="entry name" value="Mycobact_MmpL"/>
</dbReference>
<feature type="transmembrane region" description="Helical" evidence="7">
    <location>
        <begin position="602"/>
        <end position="624"/>
    </location>
</feature>
<organism evidence="9 10">
    <name type="scientific">Williamsia phyllosphaerae</name>
    <dbReference type="NCBI Taxonomy" id="885042"/>
    <lineage>
        <taxon>Bacteria</taxon>
        <taxon>Bacillati</taxon>
        <taxon>Actinomycetota</taxon>
        <taxon>Actinomycetes</taxon>
        <taxon>Mycobacteriales</taxon>
        <taxon>Nocardiaceae</taxon>
        <taxon>Williamsia</taxon>
    </lineage>
</organism>
<reference evidence="10" key="1">
    <citation type="journal article" date="2019" name="Int. J. Syst. Evol. Microbiol.">
        <title>The Global Catalogue of Microorganisms (GCM) 10K type strain sequencing project: providing services to taxonomists for standard genome sequencing and annotation.</title>
        <authorList>
            <consortium name="The Broad Institute Genomics Platform"/>
            <consortium name="The Broad Institute Genome Sequencing Center for Infectious Disease"/>
            <person name="Wu L."/>
            <person name="Ma J."/>
        </authorList>
    </citation>
    <scope>NUCLEOTIDE SEQUENCE [LARGE SCALE GENOMIC DNA]</scope>
    <source>
        <strain evidence="10">CCM 7855</strain>
    </source>
</reference>
<evidence type="ECO:0000313" key="10">
    <source>
        <dbReference type="Proteomes" id="UP000632454"/>
    </source>
</evidence>
<feature type="transmembrane region" description="Helical" evidence="7">
    <location>
        <begin position="315"/>
        <end position="343"/>
    </location>
</feature>
<evidence type="ECO:0000256" key="1">
    <source>
        <dbReference type="ARBA" id="ARBA00004651"/>
    </source>
</evidence>
<dbReference type="Gene3D" id="1.20.1640.10">
    <property type="entry name" value="Multidrug efflux transporter AcrB transmembrane domain"/>
    <property type="match status" value="2"/>
</dbReference>